<feature type="transmembrane region" description="Helical" evidence="1">
    <location>
        <begin position="55"/>
        <end position="73"/>
    </location>
</feature>
<feature type="transmembrane region" description="Helical" evidence="1">
    <location>
        <begin position="170"/>
        <end position="189"/>
    </location>
</feature>
<keyword evidence="1" id="KW-0812">Transmembrane</keyword>
<name>A0AAN0YRM7_PARTM</name>
<keyword evidence="3" id="KW-1185">Reference proteome</keyword>
<organism evidence="2 3">
    <name type="scientific">Parageobacillus thermoglucosidasius</name>
    <name type="common">Geobacillus thermoglucosidasius</name>
    <dbReference type="NCBI Taxonomy" id="1426"/>
    <lineage>
        <taxon>Bacteria</taxon>
        <taxon>Bacillati</taxon>
        <taxon>Bacillota</taxon>
        <taxon>Bacilli</taxon>
        <taxon>Bacillales</taxon>
        <taxon>Anoxybacillaceae</taxon>
        <taxon>Parageobacillus</taxon>
    </lineage>
</organism>
<reference evidence="3" key="1">
    <citation type="journal article" date="2016" name="Genome Announc.">
        <title>Complete Genome Sequence of Geobacillus thermoglucosidasius NCIMB 11955, the Progenitor of a Bioethanol Production Strain.</title>
        <authorList>
            <person name="Sheng L."/>
            <person name="Zhang Y."/>
            <person name="Minton N.P."/>
        </authorList>
    </citation>
    <scope>NUCLEOTIDE SEQUENCE [LARGE SCALE GENOMIC DNA]</scope>
    <source>
        <strain evidence="3">NCIMB 11955</strain>
    </source>
</reference>
<dbReference type="EMBL" id="CP016622">
    <property type="protein sequence ID" value="ANZ31255.1"/>
    <property type="molecule type" value="Genomic_DNA"/>
</dbReference>
<feature type="transmembrane region" description="Helical" evidence="1">
    <location>
        <begin position="138"/>
        <end position="163"/>
    </location>
</feature>
<dbReference type="KEGG" id="ptl:AOT13_14805"/>
<feature type="transmembrane region" description="Helical" evidence="1">
    <location>
        <begin position="258"/>
        <end position="278"/>
    </location>
</feature>
<sequence length="675" mass="79201">MRWKFLFVFYLKQMFKSKLYAGASILFFVLLIARLILFFSDPYDMEAYGQLPHEVLMLVQMVSIFYIVFFYLLHSKELLYGVQSFFTDGYRIMLEKMSAMFAVHVLCQGIMVMIAYGIFSLVYFIVGIEPSDFYLSLLRFLAVYMFGPLVLSIMYGLMVAMFFGTKKISFFVILVVWIVTGSMTTELFIDFFQKVHANDWKSLLFIGKHAVQHVYNSYIGFEVDRGNELKLLTWFLVLFGMVLMLSIRWALTARERNVVMKVLLVLPFLVVASAYGSLESNTKAFTRADQTTEINDYRKMNIDVKTDLRYDIQSYSISLKEKQATVHVKFSRMDTMKPTFQLYHAYPIKWIQAEHKRIKFAREGDIVTVYLPEGTTSLTFRYDIVDTSFIPYTNGRTVLLADKAWYPKKRASQMYKIYEFVIYGTKERLWWNEFTDQFLPRENNDFTLKVDGDVLFCNLPKRGSVYSGEAQAVTLIKGQGHRFVYKGYQIIYPADWPKMDERVSTVVPQLEEAFQDVRQLAPTTVTVSSLPKTIVFSSFGLSSFMANDHLVYNTNNSYAIDKYHLEQDFYEKMLRLSVQPKGSFVMYNEWIHAAAQFLMEKRDLRKIDMFRSHQSDVLPKSKQELIKSIYFAFQQLSLEQKQQFLRKWYQEMDETWTWDQVSQLVKESGAIGYLH</sequence>
<dbReference type="RefSeq" id="WP_042383828.1">
    <property type="nucleotide sequence ID" value="NZ_CP012712.1"/>
</dbReference>
<dbReference type="Proteomes" id="UP000093052">
    <property type="component" value="Chromosome"/>
</dbReference>
<feature type="transmembrane region" description="Helical" evidence="1">
    <location>
        <begin position="101"/>
        <end position="126"/>
    </location>
</feature>
<evidence type="ECO:0000313" key="2">
    <source>
        <dbReference type="EMBL" id="ANZ31255.1"/>
    </source>
</evidence>
<keyword evidence="1" id="KW-1133">Transmembrane helix</keyword>
<evidence type="ECO:0000313" key="3">
    <source>
        <dbReference type="Proteomes" id="UP000093052"/>
    </source>
</evidence>
<dbReference type="GeneID" id="56926706"/>
<feature type="transmembrane region" description="Helical" evidence="1">
    <location>
        <begin position="231"/>
        <end position="251"/>
    </location>
</feature>
<protein>
    <submittedName>
        <fullName evidence="2">Uncharacterized protein</fullName>
    </submittedName>
</protein>
<proteinExistence type="predicted"/>
<gene>
    <name evidence="2" type="ORF">BCV53_14835</name>
</gene>
<evidence type="ECO:0000256" key="1">
    <source>
        <dbReference type="SAM" id="Phobius"/>
    </source>
</evidence>
<feature type="transmembrane region" description="Helical" evidence="1">
    <location>
        <begin position="20"/>
        <end position="40"/>
    </location>
</feature>
<accession>A0AAN0YRM7</accession>
<keyword evidence="1" id="KW-0472">Membrane</keyword>
<dbReference type="AlphaFoldDB" id="A0AAN0YRM7"/>